<dbReference type="EMBL" id="JASTZU010000063">
    <property type="protein sequence ID" value="MDL4843056.1"/>
    <property type="molecule type" value="Genomic_DNA"/>
</dbReference>
<dbReference type="InterPro" id="IPR025062">
    <property type="entry name" value="DUF4003"/>
</dbReference>
<gene>
    <name evidence="1" type="ORF">QQS35_21700</name>
</gene>
<sequence>MQKVQAKLDQYKQTYAQLKKELKWRVSDNRILMMISALYVVNNRRFEFNQFNDVSEYIKRNVGMFSTLKSQQRYTTAAMLDVRYQNPTEKFQEMIMLYEQLVDSKFKRGSFTYIAALVLLGNGEESSNRQNQIEKALAIYKGMKQEHVFLTTQNDYPLAVLLSQLDGSVEDLMIRVEKYYNELSQLSFTKGNDLQFLSHILSIDSNAEAKVLIERCENIYGELKRQGIKPKAANYPQIGMLSLLEDSRAEVSLVVKTVDQLNQDKTFKWHKEINFMMAVNLVISEKLTNNELLETGLYTTIETIIQAQQATMIAGVAAVSVASNNTSS</sequence>
<name>A0ABT7LB21_9BACI</name>
<dbReference type="Proteomes" id="UP001235343">
    <property type="component" value="Unassembled WGS sequence"/>
</dbReference>
<keyword evidence="2" id="KW-1185">Reference proteome</keyword>
<comment type="caution">
    <text evidence="1">The sequence shown here is derived from an EMBL/GenBank/DDBJ whole genome shotgun (WGS) entry which is preliminary data.</text>
</comment>
<evidence type="ECO:0000313" key="2">
    <source>
        <dbReference type="Proteomes" id="UP001235343"/>
    </source>
</evidence>
<evidence type="ECO:0000313" key="1">
    <source>
        <dbReference type="EMBL" id="MDL4843056.1"/>
    </source>
</evidence>
<organism evidence="1 2">
    <name type="scientific">Aquibacillus rhizosphaerae</name>
    <dbReference type="NCBI Taxonomy" id="3051431"/>
    <lineage>
        <taxon>Bacteria</taxon>
        <taxon>Bacillati</taxon>
        <taxon>Bacillota</taxon>
        <taxon>Bacilli</taxon>
        <taxon>Bacillales</taxon>
        <taxon>Bacillaceae</taxon>
        <taxon>Aquibacillus</taxon>
    </lineage>
</organism>
<accession>A0ABT7LB21</accession>
<protein>
    <submittedName>
        <fullName evidence="1">DUF4003 family protein</fullName>
    </submittedName>
</protein>
<dbReference type="RefSeq" id="WP_285934349.1">
    <property type="nucleotide sequence ID" value="NZ_JASTZU010000063.1"/>
</dbReference>
<dbReference type="Pfam" id="PF13170">
    <property type="entry name" value="DUF4003"/>
    <property type="match status" value="1"/>
</dbReference>
<reference evidence="1 2" key="1">
    <citation type="submission" date="2023-06" db="EMBL/GenBank/DDBJ databases">
        <title>Aquibacillus rhizosphaerae LR5S19.</title>
        <authorList>
            <person name="Sun J.-Q."/>
        </authorList>
    </citation>
    <scope>NUCLEOTIDE SEQUENCE [LARGE SCALE GENOMIC DNA]</scope>
    <source>
        <strain evidence="1 2">LR5S19</strain>
    </source>
</reference>
<proteinExistence type="predicted"/>